<keyword evidence="1" id="KW-0812">Transmembrane</keyword>
<evidence type="ECO:0000256" key="1">
    <source>
        <dbReference type="SAM" id="Phobius"/>
    </source>
</evidence>
<evidence type="ECO:0000313" key="2">
    <source>
        <dbReference type="EMBL" id="JAD53590.1"/>
    </source>
</evidence>
<feature type="transmembrane region" description="Helical" evidence="1">
    <location>
        <begin position="6"/>
        <end position="25"/>
    </location>
</feature>
<reference evidence="2" key="2">
    <citation type="journal article" date="2015" name="Data Brief">
        <title>Shoot transcriptome of the giant reed, Arundo donax.</title>
        <authorList>
            <person name="Barrero R.A."/>
            <person name="Guerrero F.D."/>
            <person name="Moolhuijzen P."/>
            <person name="Goolsby J.A."/>
            <person name="Tidwell J."/>
            <person name="Bellgard S.E."/>
            <person name="Bellgard M.I."/>
        </authorList>
    </citation>
    <scope>NUCLEOTIDE SEQUENCE</scope>
    <source>
        <tissue evidence="2">Shoot tissue taken approximately 20 cm above the soil surface</tissue>
    </source>
</reference>
<protein>
    <submittedName>
        <fullName evidence="2">Uncharacterized protein</fullName>
    </submittedName>
</protein>
<name>A0A0A9AXI0_ARUDO</name>
<dbReference type="EMBL" id="GBRH01244305">
    <property type="protein sequence ID" value="JAD53590.1"/>
    <property type="molecule type" value="Transcribed_RNA"/>
</dbReference>
<keyword evidence="1" id="KW-1133">Transmembrane helix</keyword>
<organism evidence="2">
    <name type="scientific">Arundo donax</name>
    <name type="common">Giant reed</name>
    <name type="synonym">Donax arundinaceus</name>
    <dbReference type="NCBI Taxonomy" id="35708"/>
    <lineage>
        <taxon>Eukaryota</taxon>
        <taxon>Viridiplantae</taxon>
        <taxon>Streptophyta</taxon>
        <taxon>Embryophyta</taxon>
        <taxon>Tracheophyta</taxon>
        <taxon>Spermatophyta</taxon>
        <taxon>Magnoliopsida</taxon>
        <taxon>Liliopsida</taxon>
        <taxon>Poales</taxon>
        <taxon>Poaceae</taxon>
        <taxon>PACMAD clade</taxon>
        <taxon>Arundinoideae</taxon>
        <taxon>Arundineae</taxon>
        <taxon>Arundo</taxon>
    </lineage>
</organism>
<sequence>MVYIKYNSSIAGTNYLVLMPFLLFFPTSIPQQALRNS</sequence>
<accession>A0A0A9AXI0</accession>
<keyword evidence="1" id="KW-0472">Membrane</keyword>
<reference evidence="2" key="1">
    <citation type="submission" date="2014-09" db="EMBL/GenBank/DDBJ databases">
        <authorList>
            <person name="Magalhaes I.L.F."/>
            <person name="Oliveira U."/>
            <person name="Santos F.R."/>
            <person name="Vidigal T.H.D.A."/>
            <person name="Brescovit A.D."/>
            <person name="Santos A.J."/>
        </authorList>
    </citation>
    <scope>NUCLEOTIDE SEQUENCE</scope>
    <source>
        <tissue evidence="2">Shoot tissue taken approximately 20 cm above the soil surface</tissue>
    </source>
</reference>
<proteinExistence type="predicted"/>
<dbReference type="AlphaFoldDB" id="A0A0A9AXI0"/>